<evidence type="ECO:0000256" key="3">
    <source>
        <dbReference type="SAM" id="MobiDB-lite"/>
    </source>
</evidence>
<dbReference type="FunFam" id="3.40.50.10540:FF:000005">
    <property type="entry name" value="succinate--hydroxymethylglutarate CoA-transferase isoform X1"/>
    <property type="match status" value="1"/>
</dbReference>
<dbReference type="GO" id="GO:0005739">
    <property type="term" value="C:mitochondrion"/>
    <property type="evidence" value="ECO:0007669"/>
    <property type="project" value="TreeGrafter"/>
</dbReference>
<dbReference type="Gene3D" id="3.40.50.10540">
    <property type="entry name" value="Crotonobetainyl-coa:carnitine coa-transferase, domain 1"/>
    <property type="match status" value="3"/>
</dbReference>
<dbReference type="InterPro" id="IPR011107">
    <property type="entry name" value="PPI_Ypi1"/>
</dbReference>
<evidence type="ECO:0000256" key="2">
    <source>
        <dbReference type="ARBA" id="ARBA00022679"/>
    </source>
</evidence>
<feature type="compositionally biased region" description="Polar residues" evidence="3">
    <location>
        <begin position="705"/>
        <end position="724"/>
    </location>
</feature>
<dbReference type="EMBL" id="JARPUR010000003">
    <property type="protein sequence ID" value="KAK4879878.1"/>
    <property type="molecule type" value="Genomic_DNA"/>
</dbReference>
<dbReference type="Pfam" id="PF02515">
    <property type="entry name" value="CoA_transf_3"/>
    <property type="match status" value="3"/>
</dbReference>
<keyword evidence="5" id="KW-1185">Reference proteome</keyword>
<dbReference type="GO" id="GO:0047369">
    <property type="term" value="F:succinate-hydroxymethylglutarate CoA-transferase activity"/>
    <property type="evidence" value="ECO:0007669"/>
    <property type="project" value="TreeGrafter"/>
</dbReference>
<dbReference type="GO" id="GO:0004865">
    <property type="term" value="F:protein serine/threonine phosphatase inhibitor activity"/>
    <property type="evidence" value="ECO:0007669"/>
    <property type="project" value="InterPro"/>
</dbReference>
<dbReference type="Pfam" id="PF07491">
    <property type="entry name" value="PPI_Ypi1"/>
    <property type="match status" value="1"/>
</dbReference>
<accession>A0AAN7PAA1</accession>
<name>A0AAN7PAA1_9COLE</name>
<dbReference type="InterPro" id="IPR050483">
    <property type="entry name" value="CoA-transferase_III_domain"/>
</dbReference>
<dbReference type="InterPro" id="IPR003673">
    <property type="entry name" value="CoA-Trfase_fam_III"/>
</dbReference>
<gene>
    <name evidence="4" type="ORF">RN001_008024</name>
</gene>
<keyword evidence="2" id="KW-0808">Transferase</keyword>
<comment type="similarity">
    <text evidence="1">Belongs to the CoA-transferase III family.</text>
</comment>
<evidence type="ECO:0000313" key="5">
    <source>
        <dbReference type="Proteomes" id="UP001353858"/>
    </source>
</evidence>
<dbReference type="InterPro" id="IPR023606">
    <property type="entry name" value="CoA-Trfase_III_dom_1_sf"/>
</dbReference>
<dbReference type="InterPro" id="IPR044855">
    <property type="entry name" value="CoA-Trfase_III_dom3_sf"/>
</dbReference>
<dbReference type="PANTHER" id="PTHR48207">
    <property type="entry name" value="SUCCINATE--HYDROXYMETHYLGLUTARATE COA-TRANSFERASE"/>
    <property type="match status" value="1"/>
</dbReference>
<dbReference type="Gene3D" id="3.30.1540.10">
    <property type="entry name" value="formyl-coa transferase, domain 3"/>
    <property type="match status" value="1"/>
</dbReference>
<comment type="caution">
    <text evidence="4">The sequence shown here is derived from an EMBL/GenBank/DDBJ whole genome shotgun (WGS) entry which is preliminary data.</text>
</comment>
<feature type="compositionally biased region" description="Acidic residues" evidence="3">
    <location>
        <begin position="678"/>
        <end position="687"/>
    </location>
</feature>
<evidence type="ECO:0000313" key="4">
    <source>
        <dbReference type="EMBL" id="KAK4879878.1"/>
    </source>
</evidence>
<sequence>MVRSSSFHTSKLFNVVANLVKSITTTSNPAISPLEGIRILDLTRIVAGPFCTMILGDLGAEVIKIERPGTGDEARKWGPPFVNNTSESCYFLAVNRNKKSVCLDMKSKRGRDIIYELSKKCDVLVENFVPGGLEKLQLGYEDLRKVAPQIIYCSISGYGSIGPYRNKPGYDVIAASVGGLLHITGTEDGEPCKVGVAMTDLATGLYAHGAIMAALIKRSKTGMGQKIDCNLLSTQLSALINIGSNYLNANQEGKRWGTAHESIVPYQAFQTKDGYLTVGAGSDKQFEDFCERIGKPKLSQNEKFLTNKLRIKNRKQLLELLFPVFRTKTTKEWSAIFEGSSSPCGAVNSLEEAFNDPHVKAIGIVKEMQHSSAGQIKIVGPAVTYSQGGCEVRLPPPSLGQHTEEVSAGSDKQFEDFCERIGKPKLSQNEKFLTNKLRIKNRKELLELLFPVFRTKTTKEWSAIFEGSSSPCGAVNSLEEAFNDPHVKAIGIVKEMQHSSAGQIKIVGPAVSYSQGGCEVRLPPPSLGQHTEENRKELLELLFPVFRTKTTKEWSAIFEGSSSPCGAVNSLEEAFNDPHVKAIGIVKEMQHSSAGQIKIVGPAVSYSQGGCEVRLPPPSLGQHTEEDSAVPTLHLKLKKPKTDKKVQWTNETVDNEEMNKKKSKCCCIYSKPKKFDDSSSDDSDEECDHCQGHVEKKKHRKHLLETTNDASNSTILETDPSDSGNFKDDPCEKPITSD</sequence>
<dbReference type="PANTHER" id="PTHR48207:SF3">
    <property type="entry name" value="SUCCINATE--HYDROXYMETHYLGLUTARATE COA-TRANSFERASE"/>
    <property type="match status" value="1"/>
</dbReference>
<dbReference type="AlphaFoldDB" id="A0AAN7PAA1"/>
<feature type="region of interest" description="Disordered" evidence="3">
    <location>
        <begin position="674"/>
        <end position="738"/>
    </location>
</feature>
<protein>
    <submittedName>
        <fullName evidence="4">Uncharacterized protein</fullName>
    </submittedName>
</protein>
<proteinExistence type="inferred from homology"/>
<dbReference type="SUPFAM" id="SSF89796">
    <property type="entry name" value="CoA-transferase family III (CaiB/BaiF)"/>
    <property type="match status" value="3"/>
</dbReference>
<evidence type="ECO:0000256" key="1">
    <source>
        <dbReference type="ARBA" id="ARBA00008383"/>
    </source>
</evidence>
<dbReference type="Proteomes" id="UP001353858">
    <property type="component" value="Unassembled WGS sequence"/>
</dbReference>
<organism evidence="4 5">
    <name type="scientific">Aquatica leii</name>
    <dbReference type="NCBI Taxonomy" id="1421715"/>
    <lineage>
        <taxon>Eukaryota</taxon>
        <taxon>Metazoa</taxon>
        <taxon>Ecdysozoa</taxon>
        <taxon>Arthropoda</taxon>
        <taxon>Hexapoda</taxon>
        <taxon>Insecta</taxon>
        <taxon>Pterygota</taxon>
        <taxon>Neoptera</taxon>
        <taxon>Endopterygota</taxon>
        <taxon>Coleoptera</taxon>
        <taxon>Polyphaga</taxon>
        <taxon>Elateriformia</taxon>
        <taxon>Elateroidea</taxon>
        <taxon>Lampyridae</taxon>
        <taxon>Luciolinae</taxon>
        <taxon>Aquatica</taxon>
    </lineage>
</organism>
<reference evidence="5" key="1">
    <citation type="submission" date="2023-01" db="EMBL/GenBank/DDBJ databases">
        <title>Key to firefly adult light organ development and bioluminescence: homeobox transcription factors regulate luciferase expression and transportation to peroxisome.</title>
        <authorList>
            <person name="Fu X."/>
        </authorList>
    </citation>
    <scope>NUCLEOTIDE SEQUENCE [LARGE SCALE GENOMIC DNA]</scope>
</reference>